<reference evidence="2" key="1">
    <citation type="submission" date="2020-11" db="EMBL/GenBank/DDBJ databases">
        <authorList>
            <consortium name="DOE Joint Genome Institute"/>
            <person name="Ahrendt S."/>
            <person name="Riley R."/>
            <person name="Andreopoulos W."/>
            <person name="Labutti K."/>
            <person name="Pangilinan J."/>
            <person name="Ruiz-Duenas F.J."/>
            <person name="Barrasa J.M."/>
            <person name="Sanchez-Garcia M."/>
            <person name="Camarero S."/>
            <person name="Miyauchi S."/>
            <person name="Serrano A."/>
            <person name="Linde D."/>
            <person name="Babiker R."/>
            <person name="Drula E."/>
            <person name="Ayuso-Fernandez I."/>
            <person name="Pacheco R."/>
            <person name="Padilla G."/>
            <person name="Ferreira P."/>
            <person name="Barriuso J."/>
            <person name="Kellner H."/>
            <person name="Castanera R."/>
            <person name="Alfaro M."/>
            <person name="Ramirez L."/>
            <person name="Pisabarro A.G."/>
            <person name="Kuo A."/>
            <person name="Tritt A."/>
            <person name="Lipzen A."/>
            <person name="He G."/>
            <person name="Yan M."/>
            <person name="Ng V."/>
            <person name="Cullen D."/>
            <person name="Martin F."/>
            <person name="Rosso M.-N."/>
            <person name="Henrissat B."/>
            <person name="Hibbett D."/>
            <person name="Martinez A.T."/>
            <person name="Grigoriev I.V."/>
        </authorList>
    </citation>
    <scope>NUCLEOTIDE SEQUENCE</scope>
    <source>
        <strain evidence="2">AH 40177</strain>
    </source>
</reference>
<comment type="caution">
    <text evidence="2">The sequence shown here is derived from an EMBL/GenBank/DDBJ whole genome shotgun (WGS) entry which is preliminary data.</text>
</comment>
<feature type="compositionally biased region" description="Polar residues" evidence="1">
    <location>
        <begin position="825"/>
        <end position="836"/>
    </location>
</feature>
<proteinExistence type="predicted"/>
<evidence type="ECO:0000313" key="2">
    <source>
        <dbReference type="EMBL" id="KAF9075000.1"/>
    </source>
</evidence>
<gene>
    <name evidence="2" type="ORF">BDP27DRAFT_1316321</name>
</gene>
<name>A0A9P5UCC2_9AGAR</name>
<feature type="region of interest" description="Disordered" evidence="1">
    <location>
        <begin position="1107"/>
        <end position="1246"/>
    </location>
</feature>
<feature type="compositionally biased region" description="Low complexity" evidence="1">
    <location>
        <begin position="1170"/>
        <end position="1206"/>
    </location>
</feature>
<feature type="compositionally biased region" description="Acidic residues" evidence="1">
    <location>
        <begin position="417"/>
        <end position="435"/>
    </location>
</feature>
<feature type="compositionally biased region" description="Low complexity" evidence="1">
    <location>
        <begin position="1"/>
        <end position="24"/>
    </location>
</feature>
<sequence length="1265" mass="136876">MSSTNDTSTSSDTTMTSATTASLSPTWGPPKAPLAPHRLAKLANALGVPTPVPVHHRIDRMSSPYLISSFSTSSLTTPDAYASIRETYASLRRSPTPSSSGSVANYGTSYTYTSKFLLHVVPPISLPHESQLRDNVISGSGYHSHFRRGILVPLHPTFQAQLWAIAREYSLPSTSGIVLYIVNSDQNTPTGDVGHDEPGPRLSEEIWKHLWTRVWKAEREEMPPAIVPLGLPGPVSPSEFPSPMSTPFLSNEPGIPLSPLKPFITSPVNSASDSALTSYPSPSTPSTSSISTLAFTRSRSPISERGDIETPLTSHSNSFDSSDDPNLIRANSLPLPGLNSPSLMPILAKVEFEIDRRKASWYEPWVKRRRAKKAKAGQSDTIVSDPLKRLKLQGRAQAGSQVSLFPVNGKAEHEQFSDDDESEEDVEDEDIGDENETARVLSTSGTGMVPSPPTFATNDDIWENTEGSLRNHLVITDEQRDDDDNESDGFEQGELTKGAAEISEIMAQMGNNPEIETLPGHLNSPPRKHVPPPLVLHPVGDAASKELRISSPLNSANLLNEPSSSSSSEGTHLPYLKSASTVVSYEEEVTEFSEVDSEFGEGYPKLKSPQESEKRIGGVYDDLDLDLGDTDDPHDRRRSQIILKAKLDEIERNLAQLSPRALKIDLEDVQQPPGSPFLGVPSSSPPVLMNSDVLPPTPNQAGFQNTNTSSTSPLRAQWPAVPFEEIKDTTQLSRGSRTESSNTSPPSPPRLAINGVSNFSPSAFKRRDSHKGSSDSTVSDETMRRRREAQEEEQLNFYPALNNRTGTRPSYSPVIPLSPDPFGRFSSTPETGTSRPSIRVWDHVPVGGSGDHLTQNSKQRQSTGLSNSTIREAPPRTSDASSRFSTDSTKDNIEVPAPTSLSIVTADGIKDKRTTVISMKGIKKLWRKSNKNSVSSNGPPTPVLESPLPPPRPSYDDSRSLHTPPTPSLPTGRAPSPQNPPQSSSAPARPTRPSQELYIPDIPEQLAIPLHPTNGRPAPMPIIAAQMHAGLHRSQSGDRMHFDQESPYPMPVPRNSQRKLSVSTINVQPTSRTPSPANSGGTTSSTNANVRKSILKWKAAAAAQQDGELADVSSTSRPSSNSTVHPRSSSLSGNGSHRSSVISDIPPSPKVPEHFLSSRTPPEHLRTRSHLTTSSTDSRSTNATDASSFQSQNSPPSSQTSHNSPPALKSKIDLTRGSSLDSGARSISDGDSDARPSIDSSQFEMVSPKMQVQTLSYPYTTVSSQ</sequence>
<feature type="compositionally biased region" description="Polar residues" evidence="1">
    <location>
        <begin position="878"/>
        <end position="887"/>
    </location>
</feature>
<feature type="compositionally biased region" description="Low complexity" evidence="1">
    <location>
        <begin position="969"/>
        <end position="995"/>
    </location>
</feature>
<feature type="region of interest" description="Disordered" evidence="1">
    <location>
        <begin position="673"/>
        <end position="894"/>
    </location>
</feature>
<dbReference type="EMBL" id="JADNRY010000011">
    <property type="protein sequence ID" value="KAF9075000.1"/>
    <property type="molecule type" value="Genomic_DNA"/>
</dbReference>
<protein>
    <submittedName>
        <fullName evidence="2">Uncharacterized protein</fullName>
    </submittedName>
</protein>
<feature type="region of interest" description="Disordered" evidence="1">
    <location>
        <begin position="513"/>
        <end position="536"/>
    </location>
</feature>
<evidence type="ECO:0000256" key="1">
    <source>
        <dbReference type="SAM" id="MobiDB-lite"/>
    </source>
</evidence>
<organism evidence="2 3">
    <name type="scientific">Rhodocollybia butyracea</name>
    <dbReference type="NCBI Taxonomy" id="206335"/>
    <lineage>
        <taxon>Eukaryota</taxon>
        <taxon>Fungi</taxon>
        <taxon>Dikarya</taxon>
        <taxon>Basidiomycota</taxon>
        <taxon>Agaricomycotina</taxon>
        <taxon>Agaricomycetes</taxon>
        <taxon>Agaricomycetidae</taxon>
        <taxon>Agaricales</taxon>
        <taxon>Marasmiineae</taxon>
        <taxon>Omphalotaceae</taxon>
        <taxon>Rhodocollybia</taxon>
    </lineage>
</organism>
<feature type="region of interest" description="Disordered" evidence="1">
    <location>
        <begin position="1029"/>
        <end position="1088"/>
    </location>
</feature>
<feature type="compositionally biased region" description="Polar residues" evidence="1">
    <location>
        <begin position="311"/>
        <end position="320"/>
    </location>
</feature>
<dbReference type="OrthoDB" id="2526154at2759"/>
<feature type="compositionally biased region" description="Polar residues" evidence="1">
    <location>
        <begin position="852"/>
        <end position="870"/>
    </location>
</feature>
<feature type="compositionally biased region" description="Polar residues" evidence="1">
    <location>
        <begin position="729"/>
        <end position="739"/>
    </location>
</feature>
<feature type="region of interest" description="Disordered" evidence="1">
    <location>
        <begin position="271"/>
        <end position="325"/>
    </location>
</feature>
<dbReference type="Proteomes" id="UP000772434">
    <property type="component" value="Unassembled WGS sequence"/>
</dbReference>
<feature type="compositionally biased region" description="Basic and acidic residues" evidence="1">
    <location>
        <begin position="1035"/>
        <end position="1044"/>
    </location>
</feature>
<feature type="compositionally biased region" description="Polar residues" evidence="1">
    <location>
        <begin position="699"/>
        <end position="714"/>
    </location>
</feature>
<feature type="compositionally biased region" description="Polar residues" evidence="1">
    <location>
        <begin position="1054"/>
        <end position="1088"/>
    </location>
</feature>
<accession>A0A9P5UCC2</accession>
<dbReference type="AlphaFoldDB" id="A0A9P5UCC2"/>
<feature type="compositionally biased region" description="Low complexity" evidence="1">
    <location>
        <begin position="1113"/>
        <end position="1140"/>
    </location>
</feature>
<feature type="compositionally biased region" description="Pro residues" evidence="1">
    <location>
        <begin position="939"/>
        <end position="953"/>
    </location>
</feature>
<feature type="region of interest" description="Disordered" evidence="1">
    <location>
        <begin position="1"/>
        <end position="30"/>
    </location>
</feature>
<evidence type="ECO:0000313" key="3">
    <source>
        <dbReference type="Proteomes" id="UP000772434"/>
    </source>
</evidence>
<feature type="region of interest" description="Disordered" evidence="1">
    <location>
        <begin position="926"/>
        <end position="995"/>
    </location>
</feature>
<keyword evidence="3" id="KW-1185">Reference proteome</keyword>
<feature type="compositionally biased region" description="Low complexity" evidence="1">
    <location>
        <begin position="277"/>
        <end position="292"/>
    </location>
</feature>
<feature type="region of interest" description="Disordered" evidence="1">
    <location>
        <begin position="401"/>
        <end position="461"/>
    </location>
</feature>